<dbReference type="InterPro" id="IPR020846">
    <property type="entry name" value="MFS_dom"/>
</dbReference>
<dbReference type="InterPro" id="IPR036259">
    <property type="entry name" value="MFS_trans_sf"/>
</dbReference>
<dbReference type="SUPFAM" id="SSF103473">
    <property type="entry name" value="MFS general substrate transporter"/>
    <property type="match status" value="1"/>
</dbReference>
<dbReference type="EMBL" id="CP071793">
    <property type="protein sequence ID" value="QTD51040.1"/>
    <property type="molecule type" value="Genomic_DNA"/>
</dbReference>
<dbReference type="InterPro" id="IPR011701">
    <property type="entry name" value="MFS"/>
</dbReference>
<dbReference type="InterPro" id="IPR001958">
    <property type="entry name" value="Tet-R_TetA/multi-R_MdtG-like"/>
</dbReference>
<feature type="transmembrane region" description="Helical" evidence="8">
    <location>
        <begin position="233"/>
        <end position="251"/>
    </location>
</feature>
<feature type="transmembrane region" description="Helical" evidence="8">
    <location>
        <begin position="85"/>
        <end position="106"/>
    </location>
</feature>
<dbReference type="GO" id="GO:0016020">
    <property type="term" value="C:membrane"/>
    <property type="evidence" value="ECO:0007669"/>
    <property type="project" value="UniProtKB-SubCell"/>
</dbReference>
<organism evidence="10 11">
    <name type="scientific">Sulfidibacter corallicola</name>
    <dbReference type="NCBI Taxonomy" id="2818388"/>
    <lineage>
        <taxon>Bacteria</taxon>
        <taxon>Pseudomonadati</taxon>
        <taxon>Acidobacteriota</taxon>
        <taxon>Holophagae</taxon>
        <taxon>Acanthopleuribacterales</taxon>
        <taxon>Acanthopleuribacteraceae</taxon>
        <taxon>Sulfidibacter</taxon>
    </lineage>
</organism>
<evidence type="ECO:0000313" key="10">
    <source>
        <dbReference type="EMBL" id="QTD51040.1"/>
    </source>
</evidence>
<feature type="transmembrane region" description="Helical" evidence="8">
    <location>
        <begin position="145"/>
        <end position="168"/>
    </location>
</feature>
<feature type="transmembrane region" description="Helical" evidence="8">
    <location>
        <begin position="53"/>
        <end position="73"/>
    </location>
</feature>
<proteinExistence type="inferred from homology"/>
<sequence>MTSRRAWFVLFAVMLISFLGTAGIALPYPVLAPYFLEGEPNALTSFFNLPPKLLLGIALGIYPLGILLGSSFVGALSDRYGRRRILLITLGGSALGYALTVVAVVIESYPLFLLARWATGVCEGNISIARALAAELHPHIDRTKAISMVFATIYAGWLVGPLTGGYLMVYGAEAPFLAGAVAVILGGVVVAFAIEGNDREAQVDDQPGLWQSMVRDNSVGLLAHKEIRPIFRYYFAYTVGMNMFYEFYPVWFVEKLGADSRVIAWGTVSLTAAMIVTSVVAASRVANRLGQRRTLVVTSLALGMLFFIQPLSNAFWIYPIFMLIGAGNALGNGVVPAHLSENYGHLGEGRVMGLQTTIFCFTNVIVSILGSAVALLSTNLALWLGAIAMSSAFLCLDRFGATASEPMTADGVQP</sequence>
<evidence type="ECO:0000256" key="5">
    <source>
        <dbReference type="ARBA" id="ARBA00022692"/>
    </source>
</evidence>
<evidence type="ECO:0000256" key="1">
    <source>
        <dbReference type="ARBA" id="ARBA00003279"/>
    </source>
</evidence>
<evidence type="ECO:0000256" key="6">
    <source>
        <dbReference type="ARBA" id="ARBA00022989"/>
    </source>
</evidence>
<dbReference type="RefSeq" id="WP_237381176.1">
    <property type="nucleotide sequence ID" value="NZ_CP071793.1"/>
</dbReference>
<gene>
    <name evidence="10" type="ORF">J3U87_01105</name>
</gene>
<feature type="transmembrane region" description="Helical" evidence="8">
    <location>
        <begin position="351"/>
        <end position="374"/>
    </location>
</feature>
<feature type="transmembrane region" description="Helical" evidence="8">
    <location>
        <begin position="174"/>
        <end position="194"/>
    </location>
</feature>
<keyword evidence="11" id="KW-1185">Reference proteome</keyword>
<feature type="transmembrane region" description="Helical" evidence="8">
    <location>
        <begin position="380"/>
        <end position="399"/>
    </location>
</feature>
<evidence type="ECO:0000256" key="3">
    <source>
        <dbReference type="ARBA" id="ARBA00007520"/>
    </source>
</evidence>
<feature type="transmembrane region" description="Helical" evidence="8">
    <location>
        <begin position="263"/>
        <end position="282"/>
    </location>
</feature>
<dbReference type="KEGG" id="scor:J3U87_01105"/>
<evidence type="ECO:0000256" key="8">
    <source>
        <dbReference type="SAM" id="Phobius"/>
    </source>
</evidence>
<keyword evidence="7 8" id="KW-0472">Membrane</keyword>
<name>A0A8A4TNB4_SULCO</name>
<dbReference type="Proteomes" id="UP000663929">
    <property type="component" value="Chromosome"/>
</dbReference>
<accession>A0A8A4TNB4</accession>
<dbReference type="PROSITE" id="PS50850">
    <property type="entry name" value="MFS"/>
    <property type="match status" value="1"/>
</dbReference>
<comment type="function">
    <text evidence="1">Resistance to tetracycline by an active tetracycline efflux. This is an energy-dependent process that decreases the accumulation of the antibiotic in whole cells. This protein functions as a metal-tetracycline/H(+) antiporter.</text>
</comment>
<dbReference type="InterPro" id="IPR005829">
    <property type="entry name" value="Sugar_transporter_CS"/>
</dbReference>
<dbReference type="GO" id="GO:0022857">
    <property type="term" value="F:transmembrane transporter activity"/>
    <property type="evidence" value="ECO:0007669"/>
    <property type="project" value="InterPro"/>
</dbReference>
<evidence type="ECO:0000256" key="2">
    <source>
        <dbReference type="ARBA" id="ARBA00004141"/>
    </source>
</evidence>
<dbReference type="PRINTS" id="PR01035">
    <property type="entry name" value="TCRTETA"/>
</dbReference>
<protein>
    <submittedName>
        <fullName evidence="10">MFS transporter</fullName>
    </submittedName>
</protein>
<dbReference type="PANTHER" id="PTHR23504">
    <property type="entry name" value="MAJOR FACILITATOR SUPERFAMILY DOMAIN-CONTAINING PROTEIN 10"/>
    <property type="match status" value="1"/>
</dbReference>
<keyword evidence="4" id="KW-0813">Transport</keyword>
<keyword evidence="5 8" id="KW-0812">Transmembrane</keyword>
<comment type="subcellular location">
    <subcellularLocation>
        <location evidence="2">Membrane</location>
        <topology evidence="2">Multi-pass membrane protein</topology>
    </subcellularLocation>
</comment>
<dbReference type="PROSITE" id="PS00216">
    <property type="entry name" value="SUGAR_TRANSPORT_1"/>
    <property type="match status" value="1"/>
</dbReference>
<reference evidence="10" key="1">
    <citation type="submission" date="2021-03" db="EMBL/GenBank/DDBJ databases">
        <title>Acanthopleuribacteraceae sp. M133.</title>
        <authorList>
            <person name="Wang G."/>
        </authorList>
    </citation>
    <scope>NUCLEOTIDE SEQUENCE</scope>
    <source>
        <strain evidence="10">M133</strain>
    </source>
</reference>
<dbReference type="Pfam" id="PF07690">
    <property type="entry name" value="MFS_1"/>
    <property type="match status" value="1"/>
</dbReference>
<dbReference type="Gene3D" id="1.20.1250.20">
    <property type="entry name" value="MFS general substrate transporter like domains"/>
    <property type="match status" value="1"/>
</dbReference>
<feature type="transmembrane region" description="Helical" evidence="8">
    <location>
        <begin position="112"/>
        <end position="133"/>
    </location>
</feature>
<evidence type="ECO:0000256" key="7">
    <source>
        <dbReference type="ARBA" id="ARBA00023136"/>
    </source>
</evidence>
<dbReference type="PANTHER" id="PTHR23504:SF15">
    <property type="entry name" value="MAJOR FACILITATOR SUPERFAMILY (MFS) PROFILE DOMAIN-CONTAINING PROTEIN"/>
    <property type="match status" value="1"/>
</dbReference>
<feature type="transmembrane region" description="Helical" evidence="8">
    <location>
        <begin position="294"/>
        <end position="311"/>
    </location>
</feature>
<comment type="similarity">
    <text evidence="3">Belongs to the major facilitator superfamily. TCR/Tet family.</text>
</comment>
<feature type="domain" description="Major facilitator superfamily (MFS) profile" evidence="9">
    <location>
        <begin position="9"/>
        <end position="403"/>
    </location>
</feature>
<dbReference type="AlphaFoldDB" id="A0A8A4TNB4"/>
<evidence type="ECO:0000256" key="4">
    <source>
        <dbReference type="ARBA" id="ARBA00022448"/>
    </source>
</evidence>
<evidence type="ECO:0000313" key="11">
    <source>
        <dbReference type="Proteomes" id="UP000663929"/>
    </source>
</evidence>
<keyword evidence="6 8" id="KW-1133">Transmembrane helix</keyword>
<evidence type="ECO:0000259" key="9">
    <source>
        <dbReference type="PROSITE" id="PS50850"/>
    </source>
</evidence>